<keyword evidence="1 2" id="KW-0129">CBS domain</keyword>
<dbReference type="Gene3D" id="3.10.580.10">
    <property type="entry name" value="CBS-domain"/>
    <property type="match status" value="2"/>
</dbReference>
<organism evidence="5 6">
    <name type="scientific">Eragrostis curvula</name>
    <name type="common">weeping love grass</name>
    <dbReference type="NCBI Taxonomy" id="38414"/>
    <lineage>
        <taxon>Eukaryota</taxon>
        <taxon>Viridiplantae</taxon>
        <taxon>Streptophyta</taxon>
        <taxon>Embryophyta</taxon>
        <taxon>Tracheophyta</taxon>
        <taxon>Spermatophyta</taxon>
        <taxon>Magnoliopsida</taxon>
        <taxon>Liliopsida</taxon>
        <taxon>Poales</taxon>
        <taxon>Poaceae</taxon>
        <taxon>PACMAD clade</taxon>
        <taxon>Chloridoideae</taxon>
        <taxon>Eragrostideae</taxon>
        <taxon>Eragrostidinae</taxon>
        <taxon>Eragrostis</taxon>
    </lineage>
</organism>
<feature type="domain" description="CBS" evidence="4">
    <location>
        <begin position="262"/>
        <end position="317"/>
    </location>
</feature>
<reference evidence="5 6" key="1">
    <citation type="journal article" date="2019" name="Sci. Rep.">
        <title>A high-quality genome of Eragrostis curvula grass provides insights into Poaceae evolution and supports new strategies to enhance forage quality.</title>
        <authorList>
            <person name="Carballo J."/>
            <person name="Santos B.A.C.M."/>
            <person name="Zappacosta D."/>
            <person name="Garbus I."/>
            <person name="Selva J.P."/>
            <person name="Gallo C.A."/>
            <person name="Diaz A."/>
            <person name="Albertini E."/>
            <person name="Caccamo M."/>
            <person name="Echenique V."/>
        </authorList>
    </citation>
    <scope>NUCLEOTIDE SEQUENCE [LARGE SCALE GENOMIC DNA]</scope>
    <source>
        <strain evidence="6">cv. Victoria</strain>
        <tissue evidence="5">Leaf</tissue>
    </source>
</reference>
<accession>A0A5J9T712</accession>
<dbReference type="AlphaFoldDB" id="A0A5J9T712"/>
<dbReference type="PANTHER" id="PTHR43080:SF28">
    <property type="entry name" value="OS04G0136700 PROTEIN"/>
    <property type="match status" value="1"/>
</dbReference>
<name>A0A5J9T712_9POAL</name>
<keyword evidence="6" id="KW-1185">Reference proteome</keyword>
<dbReference type="Pfam" id="PF00571">
    <property type="entry name" value="CBS"/>
    <property type="match status" value="2"/>
</dbReference>
<sequence>MTKTRHGYLRGTRATTSVLYSCPCRVDGRPAAGGPHTPFRSVPPPSPHSPVATSARHSTSSTPLHCTYSADERTSRVPVQRLVFACHLPSSSHPMASAPHALAVKAVLPNPRPPSSTVLARRAAPGVVSLRAASSKAWRGATLVAAAAEDQRPAIDEYPEGILSGEWPENFSLLSYADLRAYLESQIVTSDKMSPTAKLGDVMSRPVQVATPGQRLADIDAFFAAQSGLPVVDDEGRCIGVVSKKDKDKATKGMESTVGVVMSSPAITLTPEKTVLEAAALMLKAKVHRIPVVNEQQQVIGIVTRTDVFQALEASKA</sequence>
<gene>
    <name evidence="5" type="ORF">EJB05_47083</name>
</gene>
<dbReference type="Gramene" id="TVU07044">
    <property type="protein sequence ID" value="TVU07044"/>
    <property type="gene ID" value="EJB05_47083"/>
</dbReference>
<evidence type="ECO:0000313" key="6">
    <source>
        <dbReference type="Proteomes" id="UP000324897"/>
    </source>
</evidence>
<dbReference type="Proteomes" id="UP000324897">
    <property type="component" value="Unassembled WGS sequence"/>
</dbReference>
<dbReference type="InterPro" id="IPR000644">
    <property type="entry name" value="CBS_dom"/>
</dbReference>
<protein>
    <recommendedName>
        <fullName evidence="4">CBS domain-containing protein</fullName>
    </recommendedName>
</protein>
<evidence type="ECO:0000256" key="2">
    <source>
        <dbReference type="PROSITE-ProRule" id="PRU00703"/>
    </source>
</evidence>
<feature type="region of interest" description="Disordered" evidence="3">
    <location>
        <begin position="33"/>
        <end position="64"/>
    </location>
</feature>
<dbReference type="EMBL" id="RWGY01000045">
    <property type="protein sequence ID" value="TVU07044.1"/>
    <property type="molecule type" value="Genomic_DNA"/>
</dbReference>
<dbReference type="OrthoDB" id="418595at2759"/>
<proteinExistence type="predicted"/>
<dbReference type="InterPro" id="IPR046342">
    <property type="entry name" value="CBS_dom_sf"/>
</dbReference>
<evidence type="ECO:0000256" key="3">
    <source>
        <dbReference type="SAM" id="MobiDB-lite"/>
    </source>
</evidence>
<feature type="non-terminal residue" evidence="5">
    <location>
        <position position="1"/>
    </location>
</feature>
<evidence type="ECO:0000313" key="5">
    <source>
        <dbReference type="EMBL" id="TVU07044.1"/>
    </source>
</evidence>
<dbReference type="SMART" id="SM00116">
    <property type="entry name" value="CBS"/>
    <property type="match status" value="2"/>
</dbReference>
<dbReference type="PROSITE" id="PS51371">
    <property type="entry name" value="CBS"/>
    <property type="match status" value="1"/>
</dbReference>
<evidence type="ECO:0000259" key="4">
    <source>
        <dbReference type="PROSITE" id="PS51371"/>
    </source>
</evidence>
<dbReference type="PANTHER" id="PTHR43080">
    <property type="entry name" value="CBS DOMAIN-CONTAINING PROTEIN CBSX3, MITOCHONDRIAL"/>
    <property type="match status" value="1"/>
</dbReference>
<comment type="caution">
    <text evidence="5">The sequence shown here is derived from an EMBL/GenBank/DDBJ whole genome shotgun (WGS) entry which is preliminary data.</text>
</comment>
<dbReference type="InterPro" id="IPR051257">
    <property type="entry name" value="Diverse_CBS-Domain"/>
</dbReference>
<dbReference type="SUPFAM" id="SSF54631">
    <property type="entry name" value="CBS-domain pair"/>
    <property type="match status" value="1"/>
</dbReference>
<evidence type="ECO:0000256" key="1">
    <source>
        <dbReference type="ARBA" id="ARBA00023122"/>
    </source>
</evidence>